<evidence type="ECO:0000256" key="4">
    <source>
        <dbReference type="ARBA" id="ARBA00022691"/>
    </source>
</evidence>
<dbReference type="NCBIfam" id="NF008686">
    <property type="entry name" value="PRK11705.1"/>
    <property type="match status" value="1"/>
</dbReference>
<dbReference type="SUPFAM" id="SSF53335">
    <property type="entry name" value="S-adenosyl-L-methionine-dependent methyltransferases"/>
    <property type="match status" value="1"/>
</dbReference>
<evidence type="ECO:0000256" key="6">
    <source>
        <dbReference type="PIRSR" id="PIRSR003085-1"/>
    </source>
</evidence>
<gene>
    <name evidence="7" type="primary">cfa</name>
    <name evidence="7" type="ORF">KL86DES1_20069</name>
</gene>
<comment type="similarity">
    <text evidence="1">Belongs to the CFA/CMAS family.</text>
</comment>
<sequence length="368" mass="42050">MCESDIKKMLASVDVAIDGPRPWDIQVHNDKLYGRVLRFANLGLGEAYMEGWWDCKALDQFFCKVLRGGLERRFRFTLPVLLELVSYLFRNLQSPDRAHMVAVHHYDFGNDVFEAMLDTSMQYSCAFWQGVDTLEAAQRQKMDMICRKLLLRPGMRVLDIGCGWGGLGRYMAREYGVSVTGVTVSSAQAQYARDHSKGLDVRWLLQDYRSLTGTYDRLVSVGMFEHVGHKNYAVFMDKARSLLARDGLFLLHTIGSNEPHHSVDPWIEKYIFKNGILPSISLLGKCAEGRFVMEDWHNFGADYDKTLVCWANNFIRGRKEGRFQCSELQSRMFLYYLLSCAGAFRARDLQLWQLVLSPGGVAGGYARP</sequence>
<dbReference type="Pfam" id="PF02353">
    <property type="entry name" value="CMAS"/>
    <property type="match status" value="1"/>
</dbReference>
<name>A0A212L201_9BACT</name>
<proteinExistence type="inferred from homology"/>
<dbReference type="GO" id="GO:0032259">
    <property type="term" value="P:methylation"/>
    <property type="evidence" value="ECO:0007669"/>
    <property type="project" value="UniProtKB-KW"/>
</dbReference>
<evidence type="ECO:0000256" key="3">
    <source>
        <dbReference type="ARBA" id="ARBA00022679"/>
    </source>
</evidence>
<dbReference type="PANTHER" id="PTHR43667:SF1">
    <property type="entry name" value="CYCLOPROPANE-FATTY-ACYL-PHOSPHOLIPID SYNTHASE"/>
    <property type="match status" value="1"/>
</dbReference>
<dbReference type="InterPro" id="IPR050723">
    <property type="entry name" value="CFA/CMAS"/>
</dbReference>
<evidence type="ECO:0000313" key="7">
    <source>
        <dbReference type="EMBL" id="SCM71594.1"/>
    </source>
</evidence>
<accession>A0A212L201</accession>
<protein>
    <submittedName>
        <fullName evidence="7">Cyclopropane fatty acyl phospholipid synthase (Unsaturated-phospholipid methyltransferase)</fullName>
        <ecNumber evidence="7">2.1.1.79</ecNumber>
    </submittedName>
</protein>
<keyword evidence="5" id="KW-0443">Lipid metabolism</keyword>
<reference evidence="7" key="1">
    <citation type="submission" date="2016-08" db="EMBL/GenBank/DDBJ databases">
        <authorList>
            <person name="Seilhamer J.J."/>
        </authorList>
    </citation>
    <scope>NUCLEOTIDE SEQUENCE</scope>
    <source>
        <strain evidence="7">86-1</strain>
    </source>
</reference>
<dbReference type="InterPro" id="IPR029063">
    <property type="entry name" value="SAM-dependent_MTases_sf"/>
</dbReference>
<evidence type="ECO:0000256" key="2">
    <source>
        <dbReference type="ARBA" id="ARBA00022603"/>
    </source>
</evidence>
<dbReference type="EMBL" id="FMJC01000002">
    <property type="protein sequence ID" value="SCM71594.1"/>
    <property type="molecule type" value="Genomic_DNA"/>
</dbReference>
<keyword evidence="4" id="KW-0949">S-adenosyl-L-methionine</keyword>
<dbReference type="PANTHER" id="PTHR43667">
    <property type="entry name" value="CYCLOPROPANE-FATTY-ACYL-PHOSPHOLIPID SYNTHASE"/>
    <property type="match status" value="1"/>
</dbReference>
<organism evidence="7">
    <name type="scientific">uncultured Desulfovibrio sp</name>
    <dbReference type="NCBI Taxonomy" id="167968"/>
    <lineage>
        <taxon>Bacteria</taxon>
        <taxon>Pseudomonadati</taxon>
        <taxon>Thermodesulfobacteriota</taxon>
        <taxon>Desulfovibrionia</taxon>
        <taxon>Desulfovibrionales</taxon>
        <taxon>Desulfovibrionaceae</taxon>
        <taxon>Desulfovibrio</taxon>
        <taxon>environmental samples</taxon>
    </lineage>
</organism>
<evidence type="ECO:0000256" key="1">
    <source>
        <dbReference type="ARBA" id="ARBA00010815"/>
    </source>
</evidence>
<dbReference type="InterPro" id="IPR003333">
    <property type="entry name" value="CMAS"/>
</dbReference>
<dbReference type="RefSeq" id="WP_179979812.1">
    <property type="nucleotide sequence ID" value="NZ_LT608333.1"/>
</dbReference>
<dbReference type="GO" id="GO:0008825">
    <property type="term" value="F:cyclopropane-fatty-acyl-phospholipid synthase activity"/>
    <property type="evidence" value="ECO:0007669"/>
    <property type="project" value="UniProtKB-EC"/>
</dbReference>
<dbReference type="Gene3D" id="3.40.50.150">
    <property type="entry name" value="Vaccinia Virus protein VP39"/>
    <property type="match status" value="1"/>
</dbReference>
<dbReference type="CDD" id="cd02440">
    <property type="entry name" value="AdoMet_MTases"/>
    <property type="match status" value="1"/>
</dbReference>
<feature type="active site" evidence="6">
    <location>
        <position position="340"/>
    </location>
</feature>
<dbReference type="GO" id="GO:0008610">
    <property type="term" value="P:lipid biosynthetic process"/>
    <property type="evidence" value="ECO:0007669"/>
    <property type="project" value="InterPro"/>
</dbReference>
<keyword evidence="3 7" id="KW-0808">Transferase</keyword>
<dbReference type="PIRSF" id="PIRSF003085">
    <property type="entry name" value="CMAS"/>
    <property type="match status" value="1"/>
</dbReference>
<dbReference type="AlphaFoldDB" id="A0A212L201"/>
<keyword evidence="2 7" id="KW-0489">Methyltransferase</keyword>
<dbReference type="EC" id="2.1.1.79" evidence="7"/>
<evidence type="ECO:0000256" key="5">
    <source>
        <dbReference type="ARBA" id="ARBA00023098"/>
    </source>
</evidence>